<dbReference type="EMBL" id="LRBV02000007">
    <property type="status" value="NOT_ANNOTATED_CDS"/>
    <property type="molecule type" value="Genomic_DNA"/>
</dbReference>
<dbReference type="KEGG" id="qlo:115952668"/>
<proteinExistence type="predicted"/>
<organism evidence="2 3">
    <name type="scientific">Quercus lobata</name>
    <name type="common">Valley oak</name>
    <dbReference type="NCBI Taxonomy" id="97700"/>
    <lineage>
        <taxon>Eukaryota</taxon>
        <taxon>Viridiplantae</taxon>
        <taxon>Streptophyta</taxon>
        <taxon>Embryophyta</taxon>
        <taxon>Tracheophyta</taxon>
        <taxon>Spermatophyta</taxon>
        <taxon>Magnoliopsida</taxon>
        <taxon>eudicotyledons</taxon>
        <taxon>Gunneridae</taxon>
        <taxon>Pentapetalae</taxon>
        <taxon>rosids</taxon>
        <taxon>fabids</taxon>
        <taxon>Fagales</taxon>
        <taxon>Fagaceae</taxon>
        <taxon>Quercus</taxon>
    </lineage>
</organism>
<dbReference type="PANTHER" id="PTHR33785:SF2">
    <property type="entry name" value="DUF1685 DOMAIN-CONTAINING PROTEIN"/>
    <property type="match status" value="1"/>
</dbReference>
<evidence type="ECO:0000256" key="1">
    <source>
        <dbReference type="SAM" id="MobiDB-lite"/>
    </source>
</evidence>
<dbReference type="Gramene" id="QL07p044984:mrna">
    <property type="protein sequence ID" value="QL07p044984:mrna"/>
    <property type="gene ID" value="QL07p044984"/>
</dbReference>
<reference evidence="2 3" key="1">
    <citation type="journal article" date="2016" name="G3 (Bethesda)">
        <title>First Draft Assembly and Annotation of the Genome of a California Endemic Oak Quercus lobata Nee (Fagaceae).</title>
        <authorList>
            <person name="Sork V.L."/>
            <person name="Fitz-Gibbon S.T."/>
            <person name="Puiu D."/>
            <person name="Crepeau M."/>
            <person name="Gugger P.F."/>
            <person name="Sherman R."/>
            <person name="Stevens K."/>
            <person name="Langley C.H."/>
            <person name="Pellegrini M."/>
            <person name="Salzberg S.L."/>
        </authorList>
    </citation>
    <scope>NUCLEOTIDE SEQUENCE [LARGE SCALE GENOMIC DNA]</scope>
    <source>
        <strain evidence="2 3">cv. SW786</strain>
    </source>
</reference>
<evidence type="ECO:0000313" key="3">
    <source>
        <dbReference type="Proteomes" id="UP000594261"/>
    </source>
</evidence>
<protein>
    <submittedName>
        <fullName evidence="2">Uncharacterized protein</fullName>
    </submittedName>
</protein>
<reference evidence="2" key="2">
    <citation type="submission" date="2021-01" db="UniProtKB">
        <authorList>
            <consortium name="EnsemblPlants"/>
        </authorList>
    </citation>
    <scope>IDENTIFICATION</scope>
</reference>
<keyword evidence="3" id="KW-1185">Reference proteome</keyword>
<sequence>MANYYSLCLVGAMDRLWFHQIILFSETISDQKTPETSKPNSVSLAYSSLLDEGVSSDISLLADVEILSDSSPSSPTDDSNNEDTEKNTSQKEKPTRLNRSHSSSPSPSTQKRPKRLRNSGANAIRRLQKSMSCKTLGDLELEEVKGFMDLGFIFKKEHLSPRMMSVVPGLQRLSHKNKQSSKLTNDAEVAKDDETEEGKEKRVTRPYLSEAWLINRPDSPLLNLKIPSASTADDMKKHIKFWARTVASVIHEQES</sequence>
<dbReference type="OrthoDB" id="1918258at2759"/>
<name>A0A7N2M5K4_QUELO</name>
<feature type="compositionally biased region" description="Low complexity" evidence="1">
    <location>
        <begin position="68"/>
        <end position="78"/>
    </location>
</feature>
<dbReference type="EnsemblPlants" id="QL07p044984:mrna">
    <property type="protein sequence ID" value="QL07p044984:mrna"/>
    <property type="gene ID" value="QL07p044984"/>
</dbReference>
<dbReference type="PANTHER" id="PTHR33785">
    <property type="entry name" value="OS06G0550800 PROTEIN"/>
    <property type="match status" value="1"/>
</dbReference>
<dbReference type="Proteomes" id="UP000594261">
    <property type="component" value="Chromosome 7"/>
</dbReference>
<evidence type="ECO:0000313" key="2">
    <source>
        <dbReference type="EnsemblPlants" id="QL07p044984:mrna"/>
    </source>
</evidence>
<dbReference type="RefSeq" id="XP_030925717.1">
    <property type="nucleotide sequence ID" value="XM_031069857.1"/>
</dbReference>
<dbReference type="AlphaFoldDB" id="A0A7N2M5K4"/>
<gene>
    <name evidence="2" type="primary">LOC115952668</name>
</gene>
<dbReference type="OMA" id="GFRFNKE"/>
<accession>A0A7N2M5K4</accession>
<feature type="region of interest" description="Disordered" evidence="1">
    <location>
        <begin position="174"/>
        <end position="202"/>
    </location>
</feature>
<dbReference type="GeneID" id="115952668"/>
<dbReference type="InParanoid" id="A0A7N2M5K4"/>
<feature type="region of interest" description="Disordered" evidence="1">
    <location>
        <begin position="67"/>
        <end position="117"/>
    </location>
</feature>
<feature type="compositionally biased region" description="Basic and acidic residues" evidence="1">
    <location>
        <begin position="83"/>
        <end position="95"/>
    </location>
</feature>
<feature type="compositionally biased region" description="Basic and acidic residues" evidence="1">
    <location>
        <begin position="188"/>
        <end position="202"/>
    </location>
</feature>